<dbReference type="PANTHER" id="PTHR34985">
    <property type="entry name" value="SLR0554 PROTEIN"/>
    <property type="match status" value="1"/>
</dbReference>
<gene>
    <name evidence="4" type="ORF">HMPREF1535_04397</name>
</gene>
<evidence type="ECO:0000313" key="5">
    <source>
        <dbReference type="Proteomes" id="UP000033047"/>
    </source>
</evidence>
<dbReference type="Proteomes" id="UP000033047">
    <property type="component" value="Unassembled WGS sequence"/>
</dbReference>
<evidence type="ECO:0000259" key="2">
    <source>
        <dbReference type="Pfam" id="PF08800"/>
    </source>
</evidence>
<dbReference type="RefSeq" id="WP_046147411.1">
    <property type="nucleotide sequence ID" value="NZ_KQ033913.1"/>
</dbReference>
<dbReference type="InterPro" id="IPR007936">
    <property type="entry name" value="VapE-like_dom"/>
</dbReference>
<feature type="domain" description="Virulence-associated protein E-like" evidence="1">
    <location>
        <begin position="402"/>
        <end position="614"/>
    </location>
</feature>
<dbReference type="AlphaFoldDB" id="A0A0F5IR07"/>
<proteinExistence type="predicted"/>
<dbReference type="Pfam" id="PF08800">
    <property type="entry name" value="BT4734-like_N"/>
    <property type="match status" value="1"/>
</dbReference>
<dbReference type="PANTHER" id="PTHR34985:SF1">
    <property type="entry name" value="SLR0554 PROTEIN"/>
    <property type="match status" value="1"/>
</dbReference>
<evidence type="ECO:0000259" key="3">
    <source>
        <dbReference type="Pfam" id="PF12990"/>
    </source>
</evidence>
<dbReference type="Gene3D" id="3.40.50.300">
    <property type="entry name" value="P-loop containing nucleotide triphosphate hydrolases"/>
    <property type="match status" value="1"/>
</dbReference>
<dbReference type="EMBL" id="AQHV01000024">
    <property type="protein sequence ID" value="KKB47981.1"/>
    <property type="molecule type" value="Genomic_DNA"/>
</dbReference>
<reference evidence="4 5" key="1">
    <citation type="submission" date="2013-04" db="EMBL/GenBank/DDBJ databases">
        <title>The Genome Sequence of Parabacteroides goldsteinii DSM 19448.</title>
        <authorList>
            <consortium name="The Broad Institute Genomics Platform"/>
            <person name="Earl A."/>
            <person name="Ward D."/>
            <person name="Feldgarden M."/>
            <person name="Gevers D."/>
            <person name="Martens E."/>
            <person name="Sakamoto M."/>
            <person name="Benno Y."/>
            <person name="Song Y."/>
            <person name="Liu C."/>
            <person name="Lee J."/>
            <person name="Bolanos M."/>
            <person name="Vaisanen M.L."/>
            <person name="Finegold S.M."/>
            <person name="Walker B."/>
            <person name="Young S."/>
            <person name="Zeng Q."/>
            <person name="Gargeya S."/>
            <person name="Fitzgerald M."/>
            <person name="Haas B."/>
            <person name="Abouelleil A."/>
            <person name="Allen A.W."/>
            <person name="Alvarado L."/>
            <person name="Arachchi H.M."/>
            <person name="Berlin A.M."/>
            <person name="Chapman S.B."/>
            <person name="Gainer-Dewar J."/>
            <person name="Goldberg J."/>
            <person name="Griggs A."/>
            <person name="Gujja S."/>
            <person name="Hansen M."/>
            <person name="Howarth C."/>
            <person name="Imamovic A."/>
            <person name="Ireland A."/>
            <person name="Larimer J."/>
            <person name="McCowan C."/>
            <person name="Murphy C."/>
            <person name="Pearson M."/>
            <person name="Poon T.W."/>
            <person name="Priest M."/>
            <person name="Roberts A."/>
            <person name="Saif S."/>
            <person name="Shea T."/>
            <person name="Sisk P."/>
            <person name="Sykes S."/>
            <person name="Wortman J."/>
            <person name="Nusbaum C."/>
            <person name="Birren B."/>
        </authorList>
    </citation>
    <scope>NUCLEOTIDE SEQUENCE [LARGE SCALE GENOMIC DNA]</scope>
    <source>
        <strain evidence="4 5">DSM 19448</strain>
    </source>
</reference>
<evidence type="ECO:0008006" key="6">
    <source>
        <dbReference type="Google" id="ProtNLM"/>
    </source>
</evidence>
<dbReference type="SUPFAM" id="SSF52540">
    <property type="entry name" value="P-loop containing nucleoside triphosphate hydrolases"/>
    <property type="match status" value="1"/>
</dbReference>
<dbReference type="HOGENOM" id="CLU_024375_3_0_10"/>
<dbReference type="STRING" id="927665.HMPREF1535_04397"/>
<accession>A0A0F5IR07</accession>
<dbReference type="InterPro" id="IPR024450">
    <property type="entry name" value="DUF3874"/>
</dbReference>
<feature type="domain" description="BT4734-like N-terminal" evidence="2">
    <location>
        <begin position="53"/>
        <end position="183"/>
    </location>
</feature>
<evidence type="ECO:0000259" key="1">
    <source>
        <dbReference type="Pfam" id="PF05272"/>
    </source>
</evidence>
<organism evidence="4 5">
    <name type="scientific">Parabacteroides goldsteinii DSM 19448 = WAL 12034</name>
    <dbReference type="NCBI Taxonomy" id="927665"/>
    <lineage>
        <taxon>Bacteria</taxon>
        <taxon>Pseudomonadati</taxon>
        <taxon>Bacteroidota</taxon>
        <taxon>Bacteroidia</taxon>
        <taxon>Bacteroidales</taxon>
        <taxon>Tannerellaceae</taxon>
        <taxon>Parabacteroides</taxon>
    </lineage>
</organism>
<name>A0A0F5IR07_9BACT</name>
<feature type="domain" description="DUF3874" evidence="3">
    <location>
        <begin position="617"/>
        <end position="686"/>
    </location>
</feature>
<dbReference type="PATRIC" id="fig|927665.4.peg.4515"/>
<dbReference type="Pfam" id="PF05272">
    <property type="entry name" value="VapE-like_dom"/>
    <property type="match status" value="1"/>
</dbReference>
<protein>
    <recommendedName>
        <fullName evidence="6">Helicase</fullName>
    </recommendedName>
</protein>
<dbReference type="InterPro" id="IPR014907">
    <property type="entry name" value="BT4734-like_N"/>
</dbReference>
<dbReference type="InterPro" id="IPR027417">
    <property type="entry name" value="P-loop_NTPase"/>
</dbReference>
<sequence>MKATLFSANQKAQKTIEMEKLIGLIRDGYKEKQVAALREELRYTIPGVSVKEANRLPVVYFCSTVKKQDGTFVRNQYNGLVLLKINNLANRNEAKNVRRQAAGSLQTMAAFIGSSGKSVKIIIPFTLPDHTVPQNDTLIRFFHARAYDRAAAYYREELQQQITVEENELDAACRLSFDPDIYYNPDALPVRIEQPWEMPEKLPVSAPSPAVTDPLQRLVPGYERSRIVSLLFENSLRQAMDATGYRKEDEDIKPFLTCLAENCFRSGIPEEEVVKWLPVHTHFRIFEAEIRTTVHNVYRLSSGFGRKPCIRPEQVLAFQADEFMKRRYEFRYNNMKGDAEYRERKSYYFNFFPVNEQVLNSISLNAQEEGIPLWDRDVKRYIYSNRVMHYSPIEEYMLELPDWDGIDHIRRLADTLPCNNPEWRNQFYRWFLSMVAHWNGLDRMHANSVSPLLIGRQGCGKSTWCRNLLPPELLEYYTDSIDFSNKRDAELLLNRFALINIDEFDSVSPSHQAFLKHILQKPVINARQPYKRSIQPLKRYASFVATSNNADLLNDPTGSRRFICIELTGNINHAIGLNHKQLYAQAAAALRNNERYWFTSEEETAIIRNNHQFQQIPVEEQLFFQYFRLPETGEQGELLPAAEILRRIEQRSKIKSGIRNMALFGRLLLKNNVIKKHTKTGNYYHVIEI</sequence>
<comment type="caution">
    <text evidence="4">The sequence shown here is derived from an EMBL/GenBank/DDBJ whole genome shotgun (WGS) entry which is preliminary data.</text>
</comment>
<evidence type="ECO:0000313" key="4">
    <source>
        <dbReference type="EMBL" id="KKB47981.1"/>
    </source>
</evidence>
<dbReference type="Pfam" id="PF12990">
    <property type="entry name" value="DUF3874"/>
    <property type="match status" value="1"/>
</dbReference>